<dbReference type="PANTHER" id="PTHR21646:SF24">
    <property type="entry name" value="UBIQUITIN CARBOXYL-TERMINAL HYDROLASE"/>
    <property type="match status" value="1"/>
</dbReference>
<evidence type="ECO:0000256" key="6">
    <source>
        <dbReference type="ARBA" id="ARBA00022801"/>
    </source>
</evidence>
<keyword evidence="6" id="KW-0378">Hydrolase</keyword>
<organism evidence="9 10">
    <name type="scientific">Rhizopus stolonifer</name>
    <name type="common">Rhizopus nigricans</name>
    <dbReference type="NCBI Taxonomy" id="4846"/>
    <lineage>
        <taxon>Eukaryota</taxon>
        <taxon>Fungi</taxon>
        <taxon>Fungi incertae sedis</taxon>
        <taxon>Mucoromycota</taxon>
        <taxon>Mucoromycotina</taxon>
        <taxon>Mucoromycetes</taxon>
        <taxon>Mucorales</taxon>
        <taxon>Mucorineae</taxon>
        <taxon>Rhizopodaceae</taxon>
        <taxon>Rhizopus</taxon>
    </lineage>
</organism>
<protein>
    <recommendedName>
        <fullName evidence="3">ubiquitinyl hydrolase 1</fullName>
        <ecNumber evidence="3">3.4.19.12</ecNumber>
    </recommendedName>
</protein>
<dbReference type="AlphaFoldDB" id="A0A367KU31"/>
<keyword evidence="5" id="KW-0833">Ubl conjugation pathway</keyword>
<evidence type="ECO:0000313" key="9">
    <source>
        <dbReference type="EMBL" id="RCI05708.1"/>
    </source>
</evidence>
<evidence type="ECO:0000256" key="3">
    <source>
        <dbReference type="ARBA" id="ARBA00012759"/>
    </source>
</evidence>
<evidence type="ECO:0000256" key="5">
    <source>
        <dbReference type="ARBA" id="ARBA00022786"/>
    </source>
</evidence>
<name>A0A367KU31_RHIST</name>
<reference evidence="9 10" key="1">
    <citation type="journal article" date="2018" name="G3 (Bethesda)">
        <title>Phylogenetic and Phylogenomic Definition of Rhizopus Species.</title>
        <authorList>
            <person name="Gryganskyi A.P."/>
            <person name="Golan J."/>
            <person name="Dolatabadi S."/>
            <person name="Mondo S."/>
            <person name="Robb S."/>
            <person name="Idnurm A."/>
            <person name="Muszewska A."/>
            <person name="Steczkiewicz K."/>
            <person name="Masonjones S."/>
            <person name="Liao H.L."/>
            <person name="Gajdeczka M.T."/>
            <person name="Anike F."/>
            <person name="Vuek A."/>
            <person name="Anishchenko I.M."/>
            <person name="Voigt K."/>
            <person name="de Hoog G.S."/>
            <person name="Smith M.E."/>
            <person name="Heitman J."/>
            <person name="Vilgalys R."/>
            <person name="Stajich J.E."/>
        </authorList>
    </citation>
    <scope>NUCLEOTIDE SEQUENCE [LARGE SCALE GENOMIC DNA]</scope>
    <source>
        <strain evidence="9 10">LSU 92-RS-03</strain>
    </source>
</reference>
<keyword evidence="4" id="KW-0645">Protease</keyword>
<dbReference type="PANTHER" id="PTHR21646">
    <property type="entry name" value="UBIQUITIN CARBOXYL-TERMINAL HYDROLASE"/>
    <property type="match status" value="1"/>
</dbReference>
<comment type="catalytic activity">
    <reaction evidence="1">
        <text>Thiol-dependent hydrolysis of ester, thioester, amide, peptide and isopeptide bonds formed by the C-terminal Gly of ubiquitin (a 76-residue protein attached to proteins as an intracellular targeting signal).</text>
        <dbReference type="EC" id="3.4.19.12"/>
    </reaction>
</comment>
<evidence type="ECO:0000256" key="2">
    <source>
        <dbReference type="ARBA" id="ARBA00009085"/>
    </source>
</evidence>
<dbReference type="EMBL" id="PJQM01000321">
    <property type="protein sequence ID" value="RCI05708.1"/>
    <property type="molecule type" value="Genomic_DNA"/>
</dbReference>
<dbReference type="Gene3D" id="3.90.70.10">
    <property type="entry name" value="Cysteine proteinases"/>
    <property type="match status" value="1"/>
</dbReference>
<comment type="similarity">
    <text evidence="2">Belongs to the peptidase C19 family.</text>
</comment>
<evidence type="ECO:0000259" key="8">
    <source>
        <dbReference type="PROSITE" id="PS50235"/>
    </source>
</evidence>
<evidence type="ECO:0000256" key="4">
    <source>
        <dbReference type="ARBA" id="ARBA00022670"/>
    </source>
</evidence>
<proteinExistence type="inferred from homology"/>
<dbReference type="InterPro" id="IPR050185">
    <property type="entry name" value="Ub_carboxyl-term_hydrolase"/>
</dbReference>
<sequence>MDKIPPQFSKVKVNSKVNPWRLPKILVIHLKLFDQAKRWGNKVKAYVDYPTSGLHLKSYVLSQKDESLMYNLYATTNHYEKLGGEHIAARYKGVLFKDTLSIWVKLSGTISVFRGITVFDIRASFIRVRSQKIWPSLYRAATVVTTFAQNVQNKNWYNFDDTS</sequence>
<dbReference type="Proteomes" id="UP000253551">
    <property type="component" value="Unassembled WGS sequence"/>
</dbReference>
<dbReference type="GO" id="GO:0006508">
    <property type="term" value="P:proteolysis"/>
    <property type="evidence" value="ECO:0007669"/>
    <property type="project" value="UniProtKB-KW"/>
</dbReference>
<feature type="domain" description="USP" evidence="8">
    <location>
        <begin position="1"/>
        <end position="163"/>
    </location>
</feature>
<dbReference type="EC" id="3.4.19.12" evidence="3"/>
<dbReference type="InterPro" id="IPR001394">
    <property type="entry name" value="Peptidase_C19_UCH"/>
</dbReference>
<accession>A0A367KU31</accession>
<keyword evidence="7" id="KW-0788">Thiol protease</keyword>
<evidence type="ECO:0000256" key="7">
    <source>
        <dbReference type="ARBA" id="ARBA00022807"/>
    </source>
</evidence>
<dbReference type="OrthoDB" id="292964at2759"/>
<evidence type="ECO:0000313" key="10">
    <source>
        <dbReference type="Proteomes" id="UP000253551"/>
    </source>
</evidence>
<dbReference type="GO" id="GO:0016579">
    <property type="term" value="P:protein deubiquitination"/>
    <property type="evidence" value="ECO:0007669"/>
    <property type="project" value="InterPro"/>
</dbReference>
<dbReference type="GO" id="GO:0004843">
    <property type="term" value="F:cysteine-type deubiquitinase activity"/>
    <property type="evidence" value="ECO:0007669"/>
    <property type="project" value="UniProtKB-EC"/>
</dbReference>
<comment type="caution">
    <text evidence="9">The sequence shown here is derived from an EMBL/GenBank/DDBJ whole genome shotgun (WGS) entry which is preliminary data.</text>
</comment>
<dbReference type="InterPro" id="IPR028889">
    <property type="entry name" value="USP"/>
</dbReference>
<feature type="non-terminal residue" evidence="9">
    <location>
        <position position="163"/>
    </location>
</feature>
<dbReference type="SUPFAM" id="SSF54001">
    <property type="entry name" value="Cysteine proteinases"/>
    <property type="match status" value="1"/>
</dbReference>
<gene>
    <name evidence="9" type="ORF">CU098_005124</name>
</gene>
<keyword evidence="10" id="KW-1185">Reference proteome</keyword>
<evidence type="ECO:0000256" key="1">
    <source>
        <dbReference type="ARBA" id="ARBA00000707"/>
    </source>
</evidence>
<dbReference type="InterPro" id="IPR038765">
    <property type="entry name" value="Papain-like_cys_pep_sf"/>
</dbReference>
<dbReference type="Pfam" id="PF00443">
    <property type="entry name" value="UCH"/>
    <property type="match status" value="1"/>
</dbReference>
<dbReference type="STRING" id="4846.A0A367KU31"/>
<dbReference type="PROSITE" id="PS50235">
    <property type="entry name" value="USP_3"/>
    <property type="match status" value="1"/>
</dbReference>